<organism evidence="1 2">
    <name type="scientific">Thermosipho melanesiensis</name>
    <dbReference type="NCBI Taxonomy" id="46541"/>
    <lineage>
        <taxon>Bacteria</taxon>
        <taxon>Thermotogati</taxon>
        <taxon>Thermotogota</taxon>
        <taxon>Thermotogae</taxon>
        <taxon>Thermotogales</taxon>
        <taxon>Fervidobacteriaceae</taxon>
        <taxon>Thermosipho</taxon>
    </lineage>
</organism>
<protein>
    <submittedName>
        <fullName evidence="1">Histidine kinase</fullName>
    </submittedName>
</protein>
<evidence type="ECO:0000313" key="1">
    <source>
        <dbReference type="EMBL" id="APT74676.1"/>
    </source>
</evidence>
<dbReference type="RefSeq" id="WP_012058005.1">
    <property type="nucleotide sequence ID" value="NZ_CP007389.1"/>
</dbReference>
<dbReference type="Gene3D" id="1.10.10.10">
    <property type="entry name" value="Winged helix-like DNA-binding domain superfamily/Winged helix DNA-binding domain"/>
    <property type="match status" value="1"/>
</dbReference>
<dbReference type="GO" id="GO:0016301">
    <property type="term" value="F:kinase activity"/>
    <property type="evidence" value="ECO:0007669"/>
    <property type="project" value="UniProtKB-KW"/>
</dbReference>
<proteinExistence type="predicted"/>
<evidence type="ECO:0000313" key="2">
    <source>
        <dbReference type="Proteomes" id="UP000185490"/>
    </source>
</evidence>
<sequence>MYIKMFGEYGIYLKNEKILLNSKKAEYILYYLILNNKRKVFVNEILDIFFEGYEESYSRKNLNTLLYMIRKGLNITKEELKIEKNQIFLDTKKLKCDYLQFQKLAEKKPSEKVLNEITKIYTGELLRDLDFDWIIPFRELCEMQVLLITQQLNIKDENIFEIQNLPTKNEIQMELAIKLIAMDKKRRNPMFYPLIIKTTENIKDKIRKSDFYVKLSQNTYLVLFETGDSNIETLKHILKLRFKNNLKILEEL</sequence>
<dbReference type="InterPro" id="IPR051677">
    <property type="entry name" value="AfsR-DnrI-RedD_regulator"/>
</dbReference>
<keyword evidence="1" id="KW-0418">Kinase</keyword>
<dbReference type="InterPro" id="IPR036388">
    <property type="entry name" value="WH-like_DNA-bd_sf"/>
</dbReference>
<keyword evidence="1" id="KW-0808">Transferase</keyword>
<name>A0ABM6GGH0_9BACT</name>
<dbReference type="Proteomes" id="UP000185490">
    <property type="component" value="Chromosome"/>
</dbReference>
<keyword evidence="2" id="KW-1185">Reference proteome</keyword>
<dbReference type="InterPro" id="IPR016032">
    <property type="entry name" value="Sig_transdc_resp-reg_C-effctor"/>
</dbReference>
<gene>
    <name evidence="1" type="ORF">BW47_09530</name>
</gene>
<dbReference type="EMBL" id="CP007389">
    <property type="protein sequence ID" value="APT74676.1"/>
    <property type="molecule type" value="Genomic_DNA"/>
</dbReference>
<dbReference type="SUPFAM" id="SSF46894">
    <property type="entry name" value="C-terminal effector domain of the bipartite response regulators"/>
    <property type="match status" value="1"/>
</dbReference>
<dbReference type="PANTHER" id="PTHR35807">
    <property type="entry name" value="TRANSCRIPTIONAL REGULATOR REDD-RELATED"/>
    <property type="match status" value="1"/>
</dbReference>
<accession>A0ABM6GGH0</accession>
<reference evidence="1 2" key="1">
    <citation type="submission" date="2014-02" db="EMBL/GenBank/DDBJ databases">
        <title>Diversity of Thermotogales isolates from hydrothermal vents.</title>
        <authorList>
            <person name="Haverkamp T.H.A."/>
            <person name="Lossouarn J."/>
            <person name="Geslin C."/>
            <person name="Nesbo C.L."/>
        </authorList>
    </citation>
    <scope>NUCLEOTIDE SEQUENCE [LARGE SCALE GENOMIC DNA]</scope>
    <source>
        <strain evidence="1 2">431</strain>
    </source>
</reference>